<gene>
    <name evidence="2" type="ORF">ACD_49C00029G0042</name>
</gene>
<reference evidence="2" key="1">
    <citation type="journal article" date="2012" name="Science">
        <title>Fermentation, hydrogen, and sulfur metabolism in multiple uncultivated bacterial phyla.</title>
        <authorList>
            <person name="Wrighton K.C."/>
            <person name="Thomas B.C."/>
            <person name="Sharon I."/>
            <person name="Miller C.S."/>
            <person name="Castelle C.J."/>
            <person name="VerBerkmoes N.C."/>
            <person name="Wilkins M.J."/>
            <person name="Hettich R.L."/>
            <person name="Lipton M.S."/>
            <person name="Williams K.H."/>
            <person name="Long P.E."/>
            <person name="Banfield J.F."/>
        </authorList>
    </citation>
    <scope>NUCLEOTIDE SEQUENCE [LARGE SCALE GENOMIC DNA]</scope>
</reference>
<protein>
    <recommendedName>
        <fullName evidence="1">PPM-type phosphatase domain-containing protein</fullName>
    </recommendedName>
</protein>
<proteinExistence type="predicted"/>
<dbReference type="AlphaFoldDB" id="K2BWK7"/>
<dbReference type="EMBL" id="AMFJ01021615">
    <property type="protein sequence ID" value="EKD66614.1"/>
    <property type="molecule type" value="Genomic_DNA"/>
</dbReference>
<evidence type="ECO:0000313" key="2">
    <source>
        <dbReference type="EMBL" id="EKD66614.1"/>
    </source>
</evidence>
<dbReference type="InterPro" id="IPR036457">
    <property type="entry name" value="PPM-type-like_dom_sf"/>
</dbReference>
<name>K2BWK7_9BACT</name>
<sequence length="281" mass="31817">MKEFECAKGSIIGRDHRRINKNNQDAYEVIEDDNYIIATVCDGCSDAQASEVGANIICRMLDAKMAEKIENLTFNLAYALDLDEVIRDFLEELRKECIKEIVRISSSLNKNYLVGIKDFFLATIVSVIVTREVSFAFSIGDGVIIINGEPYIIGPFPDNEPPYIAYGAVEPDRVRVAKELYRFKVVKVMPTSELKSILIGSDGVEDICDNEKSNIPGKNELVGPISQFWENDKFFSNSSLLGRKLNLMNADSTKIDWEEKRVQREQGLLQDDTTMVVIRRR</sequence>
<comment type="caution">
    <text evidence="2">The sequence shown here is derived from an EMBL/GenBank/DDBJ whole genome shotgun (WGS) entry which is preliminary data.</text>
</comment>
<dbReference type="SUPFAM" id="SSF81606">
    <property type="entry name" value="PP2C-like"/>
    <property type="match status" value="1"/>
</dbReference>
<evidence type="ECO:0000259" key="1">
    <source>
        <dbReference type="Pfam" id="PF13672"/>
    </source>
</evidence>
<dbReference type="InterPro" id="IPR001932">
    <property type="entry name" value="PPM-type_phosphatase-like_dom"/>
</dbReference>
<dbReference type="Pfam" id="PF13672">
    <property type="entry name" value="PP2C_2"/>
    <property type="match status" value="1"/>
</dbReference>
<accession>K2BWK7</accession>
<feature type="domain" description="PPM-type phosphatase" evidence="1">
    <location>
        <begin position="12"/>
        <end position="211"/>
    </location>
</feature>
<dbReference type="Gene3D" id="3.60.40.10">
    <property type="entry name" value="PPM-type phosphatase domain"/>
    <property type="match status" value="1"/>
</dbReference>
<organism evidence="2">
    <name type="scientific">uncultured bacterium</name>
    <name type="common">gcode 4</name>
    <dbReference type="NCBI Taxonomy" id="1234023"/>
    <lineage>
        <taxon>Bacteria</taxon>
        <taxon>environmental samples</taxon>
    </lineage>
</organism>